<evidence type="ECO:0000313" key="3">
    <source>
        <dbReference type="Proteomes" id="UP000034607"/>
    </source>
</evidence>
<evidence type="ECO:0008006" key="4">
    <source>
        <dbReference type="Google" id="ProtNLM"/>
    </source>
</evidence>
<comment type="caution">
    <text evidence="2">The sequence shown here is derived from an EMBL/GenBank/DDBJ whole genome shotgun (WGS) entry which is preliminary data.</text>
</comment>
<evidence type="ECO:0000256" key="1">
    <source>
        <dbReference type="SAM" id="Phobius"/>
    </source>
</evidence>
<accession>A0A0G1TP29</accession>
<dbReference type="EMBL" id="LCNM01000015">
    <property type="protein sequence ID" value="KKU55913.1"/>
    <property type="molecule type" value="Genomic_DNA"/>
</dbReference>
<dbReference type="Proteomes" id="UP000034607">
    <property type="component" value="Unassembled WGS sequence"/>
</dbReference>
<dbReference type="AlphaFoldDB" id="A0A0G1TP29"/>
<feature type="transmembrane region" description="Helical" evidence="1">
    <location>
        <begin position="34"/>
        <end position="52"/>
    </location>
</feature>
<proteinExistence type="predicted"/>
<keyword evidence="1" id="KW-1133">Transmembrane helix</keyword>
<dbReference type="InterPro" id="IPR021446">
    <property type="entry name" value="DUF3096"/>
</dbReference>
<reference evidence="2 3" key="1">
    <citation type="journal article" date="2015" name="Nature">
        <title>rRNA introns, odd ribosomes, and small enigmatic genomes across a large radiation of phyla.</title>
        <authorList>
            <person name="Brown C.T."/>
            <person name="Hug L.A."/>
            <person name="Thomas B.C."/>
            <person name="Sharon I."/>
            <person name="Castelle C.J."/>
            <person name="Singh A."/>
            <person name="Wilkins M.J."/>
            <person name="Williams K.H."/>
            <person name="Banfield J.F."/>
        </authorList>
    </citation>
    <scope>NUCLEOTIDE SEQUENCE [LARGE SCALE GENOMIC DNA]</scope>
</reference>
<feature type="transmembrane region" description="Helical" evidence="1">
    <location>
        <begin position="12"/>
        <end position="28"/>
    </location>
</feature>
<sequence>MIPTSLLTNRAAFQGLVSLIFGLLVLMFPKILNYLVAFYFIITGLTAILPYLR</sequence>
<protein>
    <recommendedName>
        <fullName evidence="4">DUF3096 domain-containing protein</fullName>
    </recommendedName>
</protein>
<name>A0A0G1TP29_9BACT</name>
<evidence type="ECO:0000313" key="2">
    <source>
        <dbReference type="EMBL" id="KKU55913.1"/>
    </source>
</evidence>
<keyword evidence="1" id="KW-0472">Membrane</keyword>
<keyword evidence="1" id="KW-0812">Transmembrane</keyword>
<organism evidence="2 3">
    <name type="scientific">Candidatus Amesbacteria bacterium GW2011_GWA2_47_11</name>
    <dbReference type="NCBI Taxonomy" id="1618357"/>
    <lineage>
        <taxon>Bacteria</taxon>
        <taxon>Candidatus Amesiibacteriota</taxon>
    </lineage>
</organism>
<dbReference type="Pfam" id="PF11295">
    <property type="entry name" value="DUF3096"/>
    <property type="match status" value="1"/>
</dbReference>
<gene>
    <name evidence="2" type="ORF">UX78_C0015G0060</name>
</gene>